<evidence type="ECO:0000256" key="2">
    <source>
        <dbReference type="SAM" id="MobiDB-lite"/>
    </source>
</evidence>
<dbReference type="RefSeq" id="NP_817970.1">
    <property type="nucleotide sequence ID" value="NC_004685.1"/>
</dbReference>
<organism evidence="3 4">
    <name type="scientific">Mycobacterium phage Corndog</name>
    <name type="common">Mycobacteriophage Corndog</name>
    <dbReference type="NCBI Taxonomy" id="205875"/>
    <lineage>
        <taxon>Viruses</taxon>
        <taxon>Duplodnaviria</taxon>
        <taxon>Heunggongvirae</taxon>
        <taxon>Uroviricota</taxon>
        <taxon>Caudoviricetes</taxon>
        <taxon>Corndogvirus</taxon>
    </lineage>
</organism>
<proteinExistence type="predicted"/>
<dbReference type="KEGG" id="vg:1259572"/>
<keyword evidence="4" id="KW-1185">Reference proteome</keyword>
<organismHost>
    <name type="scientific">Mycolicibacterium smegmatis (strain ATCC 700084 / mc(2)155)</name>
    <name type="common">Mycobacterium smegmatis</name>
    <dbReference type="NCBI Taxonomy" id="246196"/>
</organismHost>
<feature type="coiled-coil region" evidence="1">
    <location>
        <begin position="88"/>
        <end position="115"/>
    </location>
</feature>
<feature type="compositionally biased region" description="Low complexity" evidence="2">
    <location>
        <begin position="48"/>
        <end position="59"/>
    </location>
</feature>
<reference evidence="3 4" key="1">
    <citation type="journal article" date="2003" name="Cell">
        <title>Origins of highly mosaic mycobacteriophage genomes.</title>
        <authorList>
            <person name="Pedulla M.L."/>
            <person name="Ford M.E."/>
            <person name="Houtz J.M."/>
            <person name="Karthikeyan T."/>
            <person name="Wadsworth C."/>
            <person name="Lewis J.A."/>
            <person name="Jacobs-Sera D."/>
            <person name="Falbo J."/>
            <person name="Gross J."/>
            <person name="Pannunzio N.R."/>
            <person name="Brucker W."/>
            <person name="Kumar V."/>
            <person name="Kandasamy J."/>
            <person name="Keenan L."/>
            <person name="Bardarov S."/>
            <person name="Kriakov J."/>
            <person name="Lawrence J.G."/>
            <person name="Jacobs W.R. Jr."/>
            <person name="Hendrix R.W."/>
            <person name="Hatfull G.F."/>
        </authorList>
    </citation>
    <scope>NUCLEOTIDE SEQUENCE</scope>
</reference>
<evidence type="ECO:0000313" key="4">
    <source>
        <dbReference type="Proteomes" id="UP000000964"/>
    </source>
</evidence>
<dbReference type="EMBL" id="AY129335">
    <property type="protein sequence ID" value="AAN02050.1"/>
    <property type="molecule type" value="Genomic_DNA"/>
</dbReference>
<feature type="region of interest" description="Disordered" evidence="2">
    <location>
        <begin position="1"/>
        <end position="60"/>
    </location>
</feature>
<feature type="compositionally biased region" description="Basic and acidic residues" evidence="2">
    <location>
        <begin position="22"/>
        <end position="38"/>
    </location>
</feature>
<keyword evidence="1" id="KW-0175">Coiled coil</keyword>
<protein>
    <submittedName>
        <fullName evidence="3">Uncharacterized protein</fullName>
    </submittedName>
</protein>
<evidence type="ECO:0000256" key="1">
    <source>
        <dbReference type="SAM" id="Coils"/>
    </source>
</evidence>
<sequence length="134" mass="14965">MVGQGVRFPNRPKFPGLPPLDEQFRSPGKGERERESHGNENQPSTRCPQAAQQPGAPGPRVLEVRAQHPVHRVLLLVLADRAQGGRAMRTGEKKVRALQAALRRAERRNDSLEVVCLRYQLAELTDELNMGESK</sequence>
<dbReference type="Proteomes" id="UP000000964">
    <property type="component" value="Segment"/>
</dbReference>
<evidence type="ECO:0000313" key="3">
    <source>
        <dbReference type="EMBL" id="AAN02050.1"/>
    </source>
</evidence>
<accession>Q856H6</accession>
<name>Q856H6_BPMCO</name>
<gene>
    <name evidence="3" type="primary">119</name>
    <name evidence="3" type="ORF">PBI_CORNDOG_119</name>
</gene>